<organism evidence="1 2">
    <name type="scientific">Arthrobacter mangrovi</name>
    <dbReference type="NCBI Taxonomy" id="2966350"/>
    <lineage>
        <taxon>Bacteria</taxon>
        <taxon>Bacillati</taxon>
        <taxon>Actinomycetota</taxon>
        <taxon>Actinomycetes</taxon>
        <taxon>Micrococcales</taxon>
        <taxon>Micrococcaceae</taxon>
        <taxon>Arthrobacter</taxon>
    </lineage>
</organism>
<gene>
    <name evidence="1" type="ORF">AHIS1636_12120</name>
</gene>
<evidence type="ECO:0000313" key="2">
    <source>
        <dbReference type="Proteomes" id="UP001209654"/>
    </source>
</evidence>
<evidence type="ECO:0000313" key="1">
    <source>
        <dbReference type="EMBL" id="GLB66773.1"/>
    </source>
</evidence>
<comment type="caution">
    <text evidence="1">The sequence shown here is derived from an EMBL/GenBank/DDBJ whole genome shotgun (WGS) entry which is preliminary data.</text>
</comment>
<proteinExistence type="predicted"/>
<accession>A0ABQ5MS32</accession>
<dbReference type="Proteomes" id="UP001209654">
    <property type="component" value="Unassembled WGS sequence"/>
</dbReference>
<reference evidence="1 2" key="1">
    <citation type="journal article" date="2023" name="Int. J. Syst. Evol. Microbiol.">
        <title>Arthrobacter mangrovi sp. nov., an actinobacterium isolated from the rhizosphere of a mangrove.</title>
        <authorList>
            <person name="Hamada M."/>
            <person name="Saitou S."/>
            <person name="Enomoto N."/>
            <person name="Nanri K."/>
            <person name="Hidaka K."/>
            <person name="Miura T."/>
            <person name="Tamura T."/>
        </authorList>
    </citation>
    <scope>NUCLEOTIDE SEQUENCE [LARGE SCALE GENOMIC DNA]</scope>
    <source>
        <strain evidence="1 2">NBRC 112813</strain>
    </source>
</reference>
<sequence>MVVPTSVPASTFRSSFRVEGLRLPASSSDVDMETPILPVEDYRQNGRYVTDAILHDGEAYHTEFSGTLRCCGRPPSNIPRERPRATWPLDGAVHCSIVGHFVPI</sequence>
<keyword evidence="2" id="KW-1185">Reference proteome</keyword>
<dbReference type="EMBL" id="BRVS01000005">
    <property type="protein sequence ID" value="GLB66773.1"/>
    <property type="molecule type" value="Genomic_DNA"/>
</dbReference>
<name>A0ABQ5MS32_9MICC</name>
<protein>
    <submittedName>
        <fullName evidence="1">Uncharacterized protein</fullName>
    </submittedName>
</protein>